<protein>
    <recommendedName>
        <fullName evidence="3">Phage membrane protein</fullName>
    </recommendedName>
</protein>
<evidence type="ECO:0000313" key="1">
    <source>
        <dbReference type="EMBL" id="PYA72735.1"/>
    </source>
</evidence>
<reference evidence="1" key="1">
    <citation type="submission" date="2018-06" db="EMBL/GenBank/DDBJ databases">
        <title>Serratia marcescens genome sequencing and assembly.</title>
        <authorList>
            <person name="Martins R.C.R."/>
            <person name="Perdigao-Neto L.V."/>
            <person name="Costa S.F."/>
            <person name="Levin A.S.S."/>
        </authorList>
    </citation>
    <scope>NUCLEOTIDE SEQUENCE</scope>
    <source>
        <strain evidence="1">1283</strain>
    </source>
</reference>
<organism evidence="1 2">
    <name type="scientific">Serratia marcescens</name>
    <dbReference type="NCBI Taxonomy" id="615"/>
    <lineage>
        <taxon>Bacteria</taxon>
        <taxon>Pseudomonadati</taxon>
        <taxon>Pseudomonadota</taxon>
        <taxon>Gammaproteobacteria</taxon>
        <taxon>Enterobacterales</taxon>
        <taxon>Yersiniaceae</taxon>
        <taxon>Serratia</taxon>
    </lineage>
</organism>
<gene>
    <name evidence="1" type="ORF">DMW51_04805</name>
</gene>
<dbReference type="Pfam" id="PF26636">
    <property type="entry name" value="DUF8209"/>
    <property type="match status" value="1"/>
</dbReference>
<dbReference type="InterPro" id="IPR058522">
    <property type="entry name" value="DUF8209"/>
</dbReference>
<name>A0ABX5NH49_SERMA</name>
<reference evidence="1" key="2">
    <citation type="submission" date="2018-06" db="EMBL/GenBank/DDBJ databases">
        <authorList>
            <person name="Martins R.C."/>
            <person name="Perdigao-Neto L.V."/>
            <person name="Costa S.F."/>
            <person name="Levin A.S.S."/>
        </authorList>
    </citation>
    <scope>NUCLEOTIDE SEQUENCE</scope>
    <source>
        <strain evidence="1">1283</strain>
    </source>
</reference>
<dbReference type="InterPro" id="IPR058064">
    <property type="entry name" value="STM2901-like"/>
</dbReference>
<evidence type="ECO:0000313" key="2">
    <source>
        <dbReference type="Proteomes" id="UP000247823"/>
    </source>
</evidence>
<dbReference type="NCBIfam" id="NF045926">
    <property type="entry name" value="STM2901_fam"/>
    <property type="match status" value="1"/>
</dbReference>
<sequence>MDTIEELGGTYFYAGRTNLSASEMLFMVFCEETAHQLGIEDLGAIVAVVSGLNVSKTRGKFRGNIKDTSYASRGARKIFGKKTFPGNVKLPSVVGGYPPSTMRIILTRKMGTFVGRAVPVVGWIIIAKDITEIAFRSVTRYNSMARGNDKLW</sequence>
<keyword evidence="2" id="KW-1185">Reference proteome</keyword>
<dbReference type="EMBL" id="QJQB01000101">
    <property type="protein sequence ID" value="PYA72735.1"/>
    <property type="molecule type" value="Genomic_DNA"/>
</dbReference>
<dbReference type="RefSeq" id="WP_048233442.1">
    <property type="nucleotide sequence ID" value="NZ_CABMHU010000115.1"/>
</dbReference>
<accession>A0ABX5NH49</accession>
<proteinExistence type="predicted"/>
<comment type="caution">
    <text evidence="1">The sequence shown here is derived from an EMBL/GenBank/DDBJ whole genome shotgun (WGS) entry which is preliminary data.</text>
</comment>
<dbReference type="Proteomes" id="UP000247823">
    <property type="component" value="Unassembled WGS sequence"/>
</dbReference>
<evidence type="ECO:0008006" key="3">
    <source>
        <dbReference type="Google" id="ProtNLM"/>
    </source>
</evidence>